<dbReference type="AlphaFoldDB" id="E6MTQ7"/>
<dbReference type="STRING" id="888832.HMPREF9420_2875"/>
<comment type="caution">
    <text evidence="1">The sequence shown here is derived from an EMBL/GenBank/DDBJ whole genome shotgun (WGS) entry which is preliminary data.</text>
</comment>
<organism evidence="1 2">
    <name type="scientific">Segatella salivae DSM 15606</name>
    <dbReference type="NCBI Taxonomy" id="888832"/>
    <lineage>
        <taxon>Bacteria</taxon>
        <taxon>Pseudomonadati</taxon>
        <taxon>Bacteroidota</taxon>
        <taxon>Bacteroidia</taxon>
        <taxon>Bacteroidales</taxon>
        <taxon>Prevotellaceae</taxon>
        <taxon>Segatella</taxon>
    </lineage>
</organism>
<gene>
    <name evidence="1" type="ORF">HMPREF9420_2875</name>
</gene>
<dbReference type="HOGENOM" id="CLU_3255954_0_0_10"/>
<dbReference type="Proteomes" id="UP000003874">
    <property type="component" value="Unassembled WGS sequence"/>
</dbReference>
<dbReference type="EMBL" id="AEQO01000221">
    <property type="protein sequence ID" value="EFV02982.1"/>
    <property type="molecule type" value="Genomic_DNA"/>
</dbReference>
<evidence type="ECO:0000313" key="1">
    <source>
        <dbReference type="EMBL" id="EFV02982.1"/>
    </source>
</evidence>
<reference evidence="1 2" key="1">
    <citation type="submission" date="2010-12" db="EMBL/GenBank/DDBJ databases">
        <authorList>
            <person name="Muzny D."/>
            <person name="Qin X."/>
            <person name="Deng J."/>
            <person name="Jiang H."/>
            <person name="Liu Y."/>
            <person name="Qu J."/>
            <person name="Song X.-Z."/>
            <person name="Zhang L."/>
            <person name="Thornton R."/>
            <person name="Coyle M."/>
            <person name="Francisco L."/>
            <person name="Jackson L."/>
            <person name="Javaid M."/>
            <person name="Korchina V."/>
            <person name="Kovar C."/>
            <person name="Mata R."/>
            <person name="Mathew T."/>
            <person name="Ngo R."/>
            <person name="Nguyen L."/>
            <person name="Nguyen N."/>
            <person name="Okwuonu G."/>
            <person name="Ongeri F."/>
            <person name="Pham C."/>
            <person name="Simmons D."/>
            <person name="Wilczek-Boney K."/>
            <person name="Hale W."/>
            <person name="Jakkamsetti A."/>
            <person name="Pham P."/>
            <person name="Ruth R."/>
            <person name="San Lucas F."/>
            <person name="Warren J."/>
            <person name="Zhang J."/>
            <person name="Zhao Z."/>
            <person name="Zhou C."/>
            <person name="Zhu D."/>
            <person name="Lee S."/>
            <person name="Bess C."/>
            <person name="Blankenburg K."/>
            <person name="Forbes L."/>
            <person name="Fu Q."/>
            <person name="Gubbala S."/>
            <person name="Hirani K."/>
            <person name="Jayaseelan J.C."/>
            <person name="Lara F."/>
            <person name="Munidasa M."/>
            <person name="Palculict T."/>
            <person name="Patil S."/>
            <person name="Pu L.-L."/>
            <person name="Saada N."/>
            <person name="Tang L."/>
            <person name="Weissenberger G."/>
            <person name="Zhu Y."/>
            <person name="Hemphill L."/>
            <person name="Shang Y."/>
            <person name="Youmans B."/>
            <person name="Ayvaz T."/>
            <person name="Ross M."/>
            <person name="Santibanez J."/>
            <person name="Aqrawi P."/>
            <person name="Gross S."/>
            <person name="Joshi V."/>
            <person name="Fowler G."/>
            <person name="Nazareth L."/>
            <person name="Reid J."/>
            <person name="Worley K."/>
            <person name="Petrosino J."/>
            <person name="Highlander S."/>
            <person name="Gibbs R."/>
        </authorList>
    </citation>
    <scope>NUCLEOTIDE SEQUENCE [LARGE SCALE GENOMIC DNA]</scope>
    <source>
        <strain evidence="1 2">DSM 15606</strain>
    </source>
</reference>
<evidence type="ECO:0000313" key="2">
    <source>
        <dbReference type="Proteomes" id="UP000003874"/>
    </source>
</evidence>
<protein>
    <submittedName>
        <fullName evidence="1">Uncharacterized protein</fullName>
    </submittedName>
</protein>
<sequence>MKHQKENFHATYNVCNTKKKIFMLHTTYVTPKRRFSRYIQRM</sequence>
<keyword evidence="2" id="KW-1185">Reference proteome</keyword>
<name>E6MTQ7_9BACT</name>
<proteinExistence type="predicted"/>
<accession>E6MTQ7</accession>